<feature type="region of interest" description="Disordered" evidence="13">
    <location>
        <begin position="127"/>
        <end position="149"/>
    </location>
</feature>
<keyword evidence="8 10" id="KW-0342">GTP-binding</keyword>
<comment type="function">
    <text evidence="9 10 11">One of the essential components for the initiation of protein synthesis. Protects formylmethionyl-tRNA from spontaneous hydrolysis and promotes its binding to the 30S ribosomal subunits. Also involved in the hydrolysis of GTP during the formation of the 70S ribosomal complex.</text>
</comment>
<feature type="compositionally biased region" description="Basic residues" evidence="13">
    <location>
        <begin position="250"/>
        <end position="262"/>
    </location>
</feature>
<dbReference type="Pfam" id="PF04760">
    <property type="entry name" value="IF2_N"/>
    <property type="match status" value="1"/>
</dbReference>
<evidence type="ECO:0000259" key="14">
    <source>
        <dbReference type="PROSITE" id="PS51722"/>
    </source>
</evidence>
<dbReference type="InterPro" id="IPR004161">
    <property type="entry name" value="EFTu-like_2"/>
</dbReference>
<evidence type="ECO:0000256" key="8">
    <source>
        <dbReference type="ARBA" id="ARBA00023134"/>
    </source>
</evidence>
<comment type="similarity">
    <text evidence="2 10 11">Belongs to the TRAFAC class translation factor GTPase superfamily. Classic translation factor GTPase family. IF-2 subfamily.</text>
</comment>
<dbReference type="KEGG" id="lsf:I8J32_011420"/>
<dbReference type="CDD" id="cd01887">
    <property type="entry name" value="IF2_eIF5B"/>
    <property type="match status" value="1"/>
</dbReference>
<evidence type="ECO:0000313" key="15">
    <source>
        <dbReference type="EMBL" id="QSX77373.1"/>
    </source>
</evidence>
<dbReference type="InterPro" id="IPR009000">
    <property type="entry name" value="Transl_B-barrel_sf"/>
</dbReference>
<evidence type="ECO:0000256" key="11">
    <source>
        <dbReference type="RuleBase" id="RU000644"/>
    </source>
</evidence>
<reference evidence="15 16" key="1">
    <citation type="submission" date="2021-03" db="EMBL/GenBank/DDBJ databases">
        <title>Lysobacter sp. nov. isolated from soil of gangwondo yeongwol, south Korea.</title>
        <authorList>
            <person name="Kim K.R."/>
            <person name="Kim K.H."/>
            <person name="Jeon C.O."/>
        </authorList>
    </citation>
    <scope>NUCLEOTIDE SEQUENCE [LARGE SCALE GENOMIC DNA]</scope>
    <source>
        <strain evidence="15 16">R19</strain>
    </source>
</reference>
<dbReference type="InterPro" id="IPR015760">
    <property type="entry name" value="TIF_IF2"/>
</dbReference>
<gene>
    <name evidence="10 15" type="primary">infB</name>
    <name evidence="15" type="ORF">I8J32_011420</name>
</gene>
<feature type="binding site" evidence="10">
    <location>
        <begin position="476"/>
        <end position="479"/>
    </location>
    <ligand>
        <name>GTP</name>
        <dbReference type="ChEBI" id="CHEBI:37565"/>
    </ligand>
</feature>
<dbReference type="InterPro" id="IPR023115">
    <property type="entry name" value="TIF_IF2_dom3"/>
</dbReference>
<dbReference type="RefSeq" id="WP_200612189.1">
    <property type="nucleotide sequence ID" value="NZ_CP071518.1"/>
</dbReference>
<feature type="region of interest" description="Disordered" evidence="13">
    <location>
        <begin position="179"/>
        <end position="220"/>
    </location>
</feature>
<dbReference type="InterPro" id="IPR053905">
    <property type="entry name" value="EF-G-like_DII"/>
</dbReference>
<dbReference type="InterPro" id="IPR044145">
    <property type="entry name" value="IF2_II"/>
</dbReference>
<keyword evidence="7 10" id="KW-0648">Protein biosynthesis</keyword>
<feature type="region of interest" description="Disordered" evidence="13">
    <location>
        <begin position="244"/>
        <end position="279"/>
    </location>
</feature>
<dbReference type="CDD" id="cd03702">
    <property type="entry name" value="IF2_mtIF2_II"/>
    <property type="match status" value="1"/>
</dbReference>
<evidence type="ECO:0000256" key="3">
    <source>
        <dbReference type="ARBA" id="ARBA00020675"/>
    </source>
</evidence>
<dbReference type="PANTHER" id="PTHR43381:SF5">
    <property type="entry name" value="TR-TYPE G DOMAIN-CONTAINING PROTEIN"/>
    <property type="match status" value="1"/>
</dbReference>
<dbReference type="InterPro" id="IPR000178">
    <property type="entry name" value="TF_IF2_bacterial-like"/>
</dbReference>
<dbReference type="Pfam" id="PF00009">
    <property type="entry name" value="GTP_EFTU"/>
    <property type="match status" value="1"/>
</dbReference>
<evidence type="ECO:0000256" key="6">
    <source>
        <dbReference type="ARBA" id="ARBA00022741"/>
    </source>
</evidence>
<evidence type="ECO:0000256" key="1">
    <source>
        <dbReference type="ARBA" id="ARBA00004496"/>
    </source>
</evidence>
<dbReference type="FunFam" id="3.40.50.10050:FF:000001">
    <property type="entry name" value="Translation initiation factor IF-2"/>
    <property type="match status" value="1"/>
</dbReference>
<evidence type="ECO:0000256" key="9">
    <source>
        <dbReference type="ARBA" id="ARBA00025162"/>
    </source>
</evidence>
<evidence type="ECO:0000256" key="13">
    <source>
        <dbReference type="SAM" id="MobiDB-lite"/>
    </source>
</evidence>
<dbReference type="Pfam" id="PF03144">
    <property type="entry name" value="GTP_EFTU_D2"/>
    <property type="match status" value="1"/>
</dbReference>
<evidence type="ECO:0000256" key="12">
    <source>
        <dbReference type="RuleBase" id="RU000645"/>
    </source>
</evidence>
<dbReference type="GO" id="GO:0003924">
    <property type="term" value="F:GTPase activity"/>
    <property type="evidence" value="ECO:0007669"/>
    <property type="project" value="UniProtKB-UniRule"/>
</dbReference>
<dbReference type="NCBIfam" id="TIGR00487">
    <property type="entry name" value="IF-2"/>
    <property type="match status" value="1"/>
</dbReference>
<evidence type="ECO:0000256" key="7">
    <source>
        <dbReference type="ARBA" id="ARBA00022917"/>
    </source>
</evidence>
<keyword evidence="5 10" id="KW-0396">Initiation factor</keyword>
<dbReference type="NCBIfam" id="TIGR00231">
    <property type="entry name" value="small_GTP"/>
    <property type="match status" value="1"/>
</dbReference>
<dbReference type="PANTHER" id="PTHR43381">
    <property type="entry name" value="TRANSLATION INITIATION FACTOR IF-2-RELATED"/>
    <property type="match status" value="1"/>
</dbReference>
<feature type="compositionally biased region" description="Low complexity" evidence="13">
    <location>
        <begin position="179"/>
        <end position="190"/>
    </location>
</feature>
<dbReference type="SUPFAM" id="SSF46955">
    <property type="entry name" value="Putative DNA-binding domain"/>
    <property type="match status" value="1"/>
</dbReference>
<dbReference type="AlphaFoldDB" id="A0A974XYR7"/>
<dbReference type="HAMAP" id="MF_00100_B">
    <property type="entry name" value="IF_2_B"/>
    <property type="match status" value="1"/>
</dbReference>
<dbReference type="Proteomes" id="UP000639274">
    <property type="component" value="Chromosome"/>
</dbReference>
<feature type="region of interest" description="G-domain" evidence="10">
    <location>
        <begin position="370"/>
        <end position="518"/>
    </location>
</feature>
<dbReference type="PROSITE" id="PS51722">
    <property type="entry name" value="G_TR_2"/>
    <property type="match status" value="1"/>
</dbReference>
<dbReference type="FunFam" id="2.40.30.10:FF:000054">
    <property type="entry name" value="Translation initiation factor IF-2"/>
    <property type="match status" value="1"/>
</dbReference>
<protein>
    <recommendedName>
        <fullName evidence="3 10">Translation initiation factor IF-2</fullName>
    </recommendedName>
</protein>
<keyword evidence="16" id="KW-1185">Reference proteome</keyword>
<dbReference type="InterPro" id="IPR005225">
    <property type="entry name" value="Small_GTP-bd"/>
</dbReference>
<evidence type="ECO:0000313" key="16">
    <source>
        <dbReference type="Proteomes" id="UP000639274"/>
    </source>
</evidence>
<keyword evidence="4 10" id="KW-0963">Cytoplasm</keyword>
<dbReference type="InterPro" id="IPR027417">
    <property type="entry name" value="P-loop_NTPase"/>
</dbReference>
<comment type="subcellular location">
    <subcellularLocation>
        <location evidence="1 10 12">Cytoplasm</location>
    </subcellularLocation>
</comment>
<dbReference type="SUPFAM" id="SSF52540">
    <property type="entry name" value="P-loop containing nucleoside triphosphate hydrolases"/>
    <property type="match status" value="1"/>
</dbReference>
<feature type="domain" description="Tr-type G" evidence="14">
    <location>
        <begin position="367"/>
        <end position="536"/>
    </location>
</feature>
<dbReference type="SUPFAM" id="SSF52156">
    <property type="entry name" value="Initiation factor IF2/eIF5b, domain 3"/>
    <property type="match status" value="1"/>
</dbReference>
<dbReference type="EMBL" id="CP071518">
    <property type="protein sequence ID" value="QSX77373.1"/>
    <property type="molecule type" value="Genomic_DNA"/>
</dbReference>
<dbReference type="InterPro" id="IPR000795">
    <property type="entry name" value="T_Tr_GTP-bd_dom"/>
</dbReference>
<dbReference type="FunFam" id="2.40.30.10:FF:000008">
    <property type="entry name" value="Translation initiation factor IF-2"/>
    <property type="match status" value="1"/>
</dbReference>
<dbReference type="SUPFAM" id="SSF50447">
    <property type="entry name" value="Translation proteins"/>
    <property type="match status" value="2"/>
</dbReference>
<dbReference type="InterPro" id="IPR009061">
    <property type="entry name" value="DNA-bd_dom_put_sf"/>
</dbReference>
<name>A0A974XYR7_9GAMM</name>
<dbReference type="Pfam" id="PF11987">
    <property type="entry name" value="IF-2"/>
    <property type="match status" value="1"/>
</dbReference>
<evidence type="ECO:0000256" key="2">
    <source>
        <dbReference type="ARBA" id="ARBA00007733"/>
    </source>
</evidence>
<dbReference type="GO" id="GO:0005525">
    <property type="term" value="F:GTP binding"/>
    <property type="evidence" value="ECO:0007669"/>
    <property type="project" value="UniProtKB-KW"/>
</dbReference>
<dbReference type="InterPro" id="IPR036925">
    <property type="entry name" value="TIF_IF2_dom3_sf"/>
</dbReference>
<accession>A0A974XYR7</accession>
<organism evidence="15 16">
    <name type="scientific">Agrilutibacter solisilvae</name>
    <dbReference type="NCBI Taxonomy" id="2763317"/>
    <lineage>
        <taxon>Bacteria</taxon>
        <taxon>Pseudomonadati</taxon>
        <taxon>Pseudomonadota</taxon>
        <taxon>Gammaproteobacteria</taxon>
        <taxon>Lysobacterales</taxon>
        <taxon>Lysobacteraceae</taxon>
        <taxon>Agrilutibacter</taxon>
    </lineage>
</organism>
<proteinExistence type="inferred from homology"/>
<dbReference type="FunFam" id="3.40.50.300:FF:000019">
    <property type="entry name" value="Translation initiation factor IF-2"/>
    <property type="match status" value="1"/>
</dbReference>
<dbReference type="InterPro" id="IPR006847">
    <property type="entry name" value="IF2_N"/>
</dbReference>
<evidence type="ECO:0000256" key="5">
    <source>
        <dbReference type="ARBA" id="ARBA00022540"/>
    </source>
</evidence>
<dbReference type="GO" id="GO:0005829">
    <property type="term" value="C:cytosol"/>
    <property type="evidence" value="ECO:0007669"/>
    <property type="project" value="TreeGrafter"/>
</dbReference>
<keyword evidence="6 10" id="KW-0547">Nucleotide-binding</keyword>
<dbReference type="Gene3D" id="3.30.56.50">
    <property type="entry name" value="Putative DNA-binding domain, N-terminal subdomain of bacterial translation initiation factor IF2"/>
    <property type="match status" value="1"/>
</dbReference>
<dbReference type="Pfam" id="PF22042">
    <property type="entry name" value="EF-G_D2"/>
    <property type="match status" value="1"/>
</dbReference>
<dbReference type="CDD" id="cd03692">
    <property type="entry name" value="mtIF2_IVc"/>
    <property type="match status" value="1"/>
</dbReference>
<dbReference type="GO" id="GO:0003743">
    <property type="term" value="F:translation initiation factor activity"/>
    <property type="evidence" value="ECO:0007669"/>
    <property type="project" value="UniProtKB-UniRule"/>
</dbReference>
<sequence length="868" mass="93009">MSQQTTIRKLAELVNTPVEKLLEQLAEAGMSFSGPDQVVTSIEKVKLLGFLKRSHGKAEQPEASEATKKITLNRSRKQELTVGGGKNRTTVDVVVRKKVTLVKPADQSDGPVTDERAEILRKLEESKQRNLAEQQKLAEVDRRRAEEGERARQEAEELRLKAEAEARAAVQVVAADEDAPAVVRKPAPAHGHGHGHPKHPAPVAPRADAHNAPKHKTRGSHAMVAGVEDDDAASRFAGQLHLSASERARRTTGARGKPKPRRHMEQARSGGGAHGFSRPTAPIVREVSIGETITVADLAAKLALKGGDVVKALFKMGVMATITQSVDHDTAALVTEELGHTVVRASENSAEDALLAHVEDSQSDRVTRPPVVTIMGHVDHGKTSLLDYIRRTKVATGEAGGITQHIGAYHVETPKGVISFLDTPGHAAFSQMRARGAKLTDIVVLVVAADDGVMPQTREAVQHAKAAKVPLIVAINKIDKSDADPLRVKNELLAEDVVAEDFGGDTQMVELSAKTGVGVDNLLDSILLQAEVLELKAVPSGRASGVVIESSLDKGRGPVATVLVQQGELKKGDYLVCGVQYGRVRALFDETGSQVEGAGPSIPVQVLGLSGVPDAGDDFVVVEDERLAKDVAQQRDAKRRESRLVAQAGNRMEDIMAQMGEGAAQQTLNLVVKADVQGSVQALRDALTSLSTDAIRINVIGGGVGGITESDATLAATSKATVIGFNVRADASARRVIEGNGVDLRYFSIIYDVIDQVKQVASGILGKEIREEIIGTAEVRDVFRSSKFGAVAGCMVVEGVVKRSKPIRVLRDNTVVFEGELESLRRFKENVDEVRQGTECGIGVKAYNDVKPGDQIECFERIEVQRTL</sequence>
<evidence type="ECO:0000256" key="4">
    <source>
        <dbReference type="ARBA" id="ARBA00022490"/>
    </source>
</evidence>
<dbReference type="Gene3D" id="2.40.30.10">
    <property type="entry name" value="Translation factors"/>
    <property type="match status" value="2"/>
</dbReference>
<feature type="binding site" evidence="10">
    <location>
        <begin position="376"/>
        <end position="383"/>
    </location>
    <ligand>
        <name>GTP</name>
        <dbReference type="ChEBI" id="CHEBI:37565"/>
    </ligand>
</feature>
<evidence type="ECO:0000256" key="10">
    <source>
        <dbReference type="HAMAP-Rule" id="MF_00100"/>
    </source>
</evidence>
<feature type="binding site" evidence="10">
    <location>
        <begin position="422"/>
        <end position="426"/>
    </location>
    <ligand>
        <name>GTP</name>
        <dbReference type="ChEBI" id="CHEBI:37565"/>
    </ligand>
</feature>
<dbReference type="Gene3D" id="3.40.50.10050">
    <property type="entry name" value="Translation initiation factor IF- 2, domain 3"/>
    <property type="match status" value="1"/>
</dbReference>
<dbReference type="PROSITE" id="PS01176">
    <property type="entry name" value="IF2"/>
    <property type="match status" value="1"/>
</dbReference>
<dbReference type="Gene3D" id="3.40.50.300">
    <property type="entry name" value="P-loop containing nucleotide triphosphate hydrolases"/>
    <property type="match status" value="1"/>
</dbReference>